<feature type="binding site" evidence="9">
    <location>
        <begin position="174"/>
        <end position="181"/>
    </location>
    <ligand>
        <name>GTP</name>
        <dbReference type="ChEBI" id="CHEBI:37565"/>
    </ligand>
</feature>
<comment type="caution">
    <text evidence="12">The sequence shown here is derived from an EMBL/GenBank/DDBJ whole genome shotgun (WGS) entry which is preliminary data.</text>
</comment>
<dbReference type="InterPro" id="IPR027417">
    <property type="entry name" value="P-loop_NTPase"/>
</dbReference>
<comment type="catalytic activity">
    <reaction evidence="8 9">
        <text>GTP + H2O = GDP + phosphate + H(+)</text>
        <dbReference type="Rhea" id="RHEA:19669"/>
        <dbReference type="ChEBI" id="CHEBI:15377"/>
        <dbReference type="ChEBI" id="CHEBI:15378"/>
        <dbReference type="ChEBI" id="CHEBI:37565"/>
        <dbReference type="ChEBI" id="CHEBI:43474"/>
        <dbReference type="ChEBI" id="CHEBI:58189"/>
        <dbReference type="EC" id="3.6.5.4"/>
    </reaction>
</comment>
<feature type="compositionally biased region" description="Basic and acidic residues" evidence="10">
    <location>
        <begin position="28"/>
        <end position="39"/>
    </location>
</feature>
<keyword evidence="4 9" id="KW-0378">Hydrolase</keyword>
<evidence type="ECO:0000256" key="4">
    <source>
        <dbReference type="ARBA" id="ARBA00022801"/>
    </source>
</evidence>
<evidence type="ECO:0000313" key="13">
    <source>
        <dbReference type="Proteomes" id="UP001209681"/>
    </source>
</evidence>
<dbReference type="PROSITE" id="PS00300">
    <property type="entry name" value="SRP54"/>
    <property type="match status" value="1"/>
</dbReference>
<gene>
    <name evidence="9 12" type="primary">ftsY</name>
    <name evidence="12" type="ORF">OOT00_10495</name>
</gene>
<evidence type="ECO:0000256" key="5">
    <source>
        <dbReference type="ARBA" id="ARBA00023134"/>
    </source>
</evidence>
<evidence type="ECO:0000256" key="6">
    <source>
        <dbReference type="ARBA" id="ARBA00023136"/>
    </source>
</evidence>
<dbReference type="RefSeq" id="WP_265425333.1">
    <property type="nucleotide sequence ID" value="NZ_JAPFPW010000011.1"/>
</dbReference>
<keyword evidence="5 9" id="KW-0342">GTP-binding</keyword>
<sequence>MSFSLFGKKSSKKNTVNHENGPKSSTLKKHEPPAHDRDPSLPVSPDSAVGKSPSQEQENLQPEATGGLFKKLKQGLSKTREFLTTDVDDLLLGRKLDENLLEDLEEKLITADIGVTTAMDIVERIRVIRGRIHSSEDLKARIREEILKEVPTGPAEEQPYILSEITPRVILVVGVNGAGKTTTIGKLAARYGQEGKKVVLAAGDTFRAAASEQLELWARRSGATLIRHKDRSDPAAVAYDALDASIARNADVLIVDTAGRLHNKVNLMEELKKIHRTLDKRMPGAPHETLLVLDATTGQNALRQAELFHEAIGLTGLVLTKLDGTARGGIVIAIQKHLGLPVRYVGVGEGVEDLQPFDMQTFVQAMV</sequence>
<dbReference type="Pfam" id="PF00448">
    <property type="entry name" value="SRP54"/>
    <property type="match status" value="1"/>
</dbReference>
<dbReference type="Gene3D" id="3.40.50.300">
    <property type="entry name" value="P-loop containing nucleotide triphosphate hydrolases"/>
    <property type="match status" value="1"/>
</dbReference>
<dbReference type="Proteomes" id="UP001209681">
    <property type="component" value="Unassembled WGS sequence"/>
</dbReference>
<accession>A0ABT3NAD6</accession>
<dbReference type="InterPro" id="IPR004390">
    <property type="entry name" value="SR_rcpt_FtsY"/>
</dbReference>
<keyword evidence="7 9" id="KW-0675">Receptor</keyword>
<dbReference type="InterPro" id="IPR000897">
    <property type="entry name" value="SRP54_GTPase_dom"/>
</dbReference>
<comment type="subunit">
    <text evidence="9">Part of the signal recognition particle protein translocation system, which is composed of SRP and FtsY.</text>
</comment>
<dbReference type="InterPro" id="IPR036225">
    <property type="entry name" value="SRP/SRP_N"/>
</dbReference>
<dbReference type="NCBIfam" id="TIGR00064">
    <property type="entry name" value="ftsY"/>
    <property type="match status" value="1"/>
</dbReference>
<keyword evidence="6 9" id="KW-0472">Membrane</keyword>
<dbReference type="InterPro" id="IPR013822">
    <property type="entry name" value="Signal_recog_particl_SRP54_hlx"/>
</dbReference>
<evidence type="ECO:0000256" key="1">
    <source>
        <dbReference type="ARBA" id="ARBA00022475"/>
    </source>
</evidence>
<dbReference type="SMART" id="SM00963">
    <property type="entry name" value="SRP54_N"/>
    <property type="match status" value="1"/>
</dbReference>
<reference evidence="12 13" key="1">
    <citation type="submission" date="2022-11" db="EMBL/GenBank/DDBJ databases">
        <title>Desulfobotulus tamanensis H1 sp. nov. - anaerobic, alkaliphilic, sulphate reducing bacterium isolated from terrestrial mud volcano.</title>
        <authorList>
            <person name="Frolova A."/>
            <person name="Merkel A.Y."/>
            <person name="Slobodkin A.I."/>
        </authorList>
    </citation>
    <scope>NUCLEOTIDE SEQUENCE [LARGE SCALE GENOMIC DNA]</scope>
    <source>
        <strain evidence="12 13">H1</strain>
    </source>
</reference>
<feature type="domain" description="SRP54-type proteins GTP-binding" evidence="11">
    <location>
        <begin position="341"/>
        <end position="354"/>
    </location>
</feature>
<organism evidence="12 13">
    <name type="scientific">Desulfobotulus pelophilus</name>
    <dbReference type="NCBI Taxonomy" id="2823377"/>
    <lineage>
        <taxon>Bacteria</taxon>
        <taxon>Pseudomonadati</taxon>
        <taxon>Thermodesulfobacteriota</taxon>
        <taxon>Desulfobacteria</taxon>
        <taxon>Desulfobacterales</taxon>
        <taxon>Desulfobacteraceae</taxon>
        <taxon>Desulfobotulus</taxon>
    </lineage>
</organism>
<dbReference type="SUPFAM" id="SSF52540">
    <property type="entry name" value="P-loop containing nucleoside triphosphate hydrolases"/>
    <property type="match status" value="1"/>
</dbReference>
<evidence type="ECO:0000259" key="11">
    <source>
        <dbReference type="PROSITE" id="PS00300"/>
    </source>
</evidence>
<feature type="region of interest" description="Disordered" evidence="10">
    <location>
        <begin position="1"/>
        <end position="67"/>
    </location>
</feature>
<keyword evidence="3 9" id="KW-0547">Nucleotide-binding</keyword>
<dbReference type="HAMAP" id="MF_00920">
    <property type="entry name" value="FtsY"/>
    <property type="match status" value="1"/>
</dbReference>
<protein>
    <recommendedName>
        <fullName evidence="9">Signal recognition particle receptor FtsY</fullName>
        <shortName evidence="9">SRP receptor</shortName>
        <ecNumber evidence="9">3.6.5.4</ecNumber>
    </recommendedName>
</protein>
<dbReference type="PANTHER" id="PTHR43134:SF1">
    <property type="entry name" value="SIGNAL RECOGNITION PARTICLE RECEPTOR SUBUNIT ALPHA"/>
    <property type="match status" value="1"/>
</dbReference>
<dbReference type="PANTHER" id="PTHR43134">
    <property type="entry name" value="SIGNAL RECOGNITION PARTICLE RECEPTOR SUBUNIT ALPHA"/>
    <property type="match status" value="1"/>
</dbReference>
<proteinExistence type="inferred from homology"/>
<evidence type="ECO:0000256" key="7">
    <source>
        <dbReference type="ARBA" id="ARBA00023170"/>
    </source>
</evidence>
<evidence type="ECO:0000256" key="8">
    <source>
        <dbReference type="ARBA" id="ARBA00048027"/>
    </source>
</evidence>
<dbReference type="SUPFAM" id="SSF47364">
    <property type="entry name" value="Domain of the SRP/SRP receptor G-proteins"/>
    <property type="match status" value="1"/>
</dbReference>
<dbReference type="InterPro" id="IPR042101">
    <property type="entry name" value="SRP54_N_sf"/>
</dbReference>
<dbReference type="EC" id="3.6.5.4" evidence="9"/>
<dbReference type="SMART" id="SM00962">
    <property type="entry name" value="SRP54"/>
    <property type="match status" value="1"/>
</dbReference>
<comment type="subcellular location">
    <subcellularLocation>
        <location evidence="9">Cell membrane</location>
        <topology evidence="9">Peripheral membrane protein</topology>
        <orientation evidence="9">Cytoplasmic side</orientation>
    </subcellularLocation>
    <subcellularLocation>
        <location evidence="9">Cytoplasm</location>
    </subcellularLocation>
</comment>
<feature type="binding site" evidence="9">
    <location>
        <begin position="256"/>
        <end position="260"/>
    </location>
    <ligand>
        <name>GTP</name>
        <dbReference type="ChEBI" id="CHEBI:37565"/>
    </ligand>
</feature>
<dbReference type="CDD" id="cd17874">
    <property type="entry name" value="FtsY"/>
    <property type="match status" value="1"/>
</dbReference>
<evidence type="ECO:0000256" key="9">
    <source>
        <dbReference type="HAMAP-Rule" id="MF_00920"/>
    </source>
</evidence>
<keyword evidence="1 9" id="KW-1003">Cell membrane</keyword>
<dbReference type="Pfam" id="PF02881">
    <property type="entry name" value="SRP54_N"/>
    <property type="match status" value="1"/>
</dbReference>
<comment type="function">
    <text evidence="9">Involved in targeting and insertion of nascent membrane proteins into the cytoplasmic membrane. Acts as a receptor for the complex formed by the signal recognition particle (SRP) and the ribosome-nascent chain (RNC).</text>
</comment>
<evidence type="ECO:0000256" key="3">
    <source>
        <dbReference type="ARBA" id="ARBA00022741"/>
    </source>
</evidence>
<feature type="binding site" evidence="9">
    <location>
        <begin position="320"/>
        <end position="323"/>
    </location>
    <ligand>
        <name>GTP</name>
        <dbReference type="ChEBI" id="CHEBI:37565"/>
    </ligand>
</feature>
<dbReference type="EMBL" id="JAPFPW010000011">
    <property type="protein sequence ID" value="MCW7754414.1"/>
    <property type="molecule type" value="Genomic_DNA"/>
</dbReference>
<evidence type="ECO:0000256" key="10">
    <source>
        <dbReference type="SAM" id="MobiDB-lite"/>
    </source>
</evidence>
<dbReference type="Gene3D" id="1.20.120.140">
    <property type="entry name" value="Signal recognition particle SRP54, nucleotide-binding domain"/>
    <property type="match status" value="1"/>
</dbReference>
<keyword evidence="2 9" id="KW-0963">Cytoplasm</keyword>
<evidence type="ECO:0000256" key="2">
    <source>
        <dbReference type="ARBA" id="ARBA00022490"/>
    </source>
</evidence>
<keyword evidence="13" id="KW-1185">Reference proteome</keyword>
<evidence type="ECO:0000313" key="12">
    <source>
        <dbReference type="EMBL" id="MCW7754414.1"/>
    </source>
</evidence>
<dbReference type="SMART" id="SM00382">
    <property type="entry name" value="AAA"/>
    <property type="match status" value="1"/>
</dbReference>
<feature type="compositionally biased region" description="Polar residues" evidence="10">
    <location>
        <begin position="52"/>
        <end position="62"/>
    </location>
</feature>
<comment type="similarity">
    <text evidence="9">Belongs to the GTP-binding SRP family. FtsY subfamily.</text>
</comment>
<name>A0ABT3NAD6_9BACT</name>
<dbReference type="InterPro" id="IPR003593">
    <property type="entry name" value="AAA+_ATPase"/>
</dbReference>